<accession>A0A371F1P7</accession>
<proteinExistence type="predicted"/>
<name>A0A371F1P7_MUCPR</name>
<dbReference type="OrthoDB" id="1914518at2759"/>
<dbReference type="InterPro" id="IPR053134">
    <property type="entry name" value="RNA-dir_DNA_polymerase"/>
</dbReference>
<organism evidence="1 2">
    <name type="scientific">Mucuna pruriens</name>
    <name type="common">Velvet bean</name>
    <name type="synonym">Dolichos pruriens</name>
    <dbReference type="NCBI Taxonomy" id="157652"/>
    <lineage>
        <taxon>Eukaryota</taxon>
        <taxon>Viridiplantae</taxon>
        <taxon>Streptophyta</taxon>
        <taxon>Embryophyta</taxon>
        <taxon>Tracheophyta</taxon>
        <taxon>Spermatophyta</taxon>
        <taxon>Magnoliopsida</taxon>
        <taxon>eudicotyledons</taxon>
        <taxon>Gunneridae</taxon>
        <taxon>Pentapetalae</taxon>
        <taxon>rosids</taxon>
        <taxon>fabids</taxon>
        <taxon>Fabales</taxon>
        <taxon>Fabaceae</taxon>
        <taxon>Papilionoideae</taxon>
        <taxon>50 kb inversion clade</taxon>
        <taxon>NPAAA clade</taxon>
        <taxon>indigoferoid/millettioid clade</taxon>
        <taxon>Phaseoleae</taxon>
        <taxon>Mucuna</taxon>
    </lineage>
</organism>
<dbReference type="SUPFAM" id="SSF56672">
    <property type="entry name" value="DNA/RNA polymerases"/>
    <property type="match status" value="1"/>
</dbReference>
<dbReference type="EMBL" id="QJKJ01011003">
    <property type="protein sequence ID" value="RDX72217.1"/>
    <property type="molecule type" value="Genomic_DNA"/>
</dbReference>
<evidence type="ECO:0000313" key="2">
    <source>
        <dbReference type="Proteomes" id="UP000257109"/>
    </source>
</evidence>
<dbReference type="AlphaFoldDB" id="A0A371F1P7"/>
<dbReference type="InterPro" id="IPR043128">
    <property type="entry name" value="Rev_trsase/Diguanyl_cyclase"/>
</dbReference>
<sequence>MIFKIYIIRLSFKLNEDINPIKATYLGMTPSYLLLARQECHELLRQGLIESTQSNWACQAFISEKIRGKKRLAIDYKPLNHVLQDDKFPIPKTSSLPVLIKESNIFTKFDLKSEF</sequence>
<gene>
    <name evidence="1" type="ORF">CR513_48327</name>
</gene>
<dbReference type="InterPro" id="IPR043502">
    <property type="entry name" value="DNA/RNA_pol_sf"/>
</dbReference>
<keyword evidence="2" id="KW-1185">Reference proteome</keyword>
<dbReference type="Gene3D" id="3.30.70.270">
    <property type="match status" value="1"/>
</dbReference>
<comment type="caution">
    <text evidence="1">The sequence shown here is derived from an EMBL/GenBank/DDBJ whole genome shotgun (WGS) entry which is preliminary data.</text>
</comment>
<feature type="non-terminal residue" evidence="1">
    <location>
        <position position="1"/>
    </location>
</feature>
<reference evidence="1" key="1">
    <citation type="submission" date="2018-05" db="EMBL/GenBank/DDBJ databases">
        <title>Draft genome of Mucuna pruriens seed.</title>
        <authorList>
            <person name="Nnadi N.E."/>
            <person name="Vos R."/>
            <person name="Hasami M.H."/>
            <person name="Devisetty U.K."/>
            <person name="Aguiy J.C."/>
        </authorList>
    </citation>
    <scope>NUCLEOTIDE SEQUENCE [LARGE SCALE GENOMIC DNA]</scope>
    <source>
        <strain evidence="1">JCA_2017</strain>
    </source>
</reference>
<dbReference type="PANTHER" id="PTHR24559">
    <property type="entry name" value="TRANSPOSON TY3-I GAG-POL POLYPROTEIN"/>
    <property type="match status" value="1"/>
</dbReference>
<evidence type="ECO:0000313" key="1">
    <source>
        <dbReference type="EMBL" id="RDX72217.1"/>
    </source>
</evidence>
<dbReference type="Gene3D" id="3.10.10.10">
    <property type="entry name" value="HIV Type 1 Reverse Transcriptase, subunit A, domain 1"/>
    <property type="match status" value="1"/>
</dbReference>
<protein>
    <submittedName>
        <fullName evidence="1">Uncharacterized protein</fullName>
    </submittedName>
</protein>
<dbReference type="PANTHER" id="PTHR24559:SF444">
    <property type="entry name" value="REVERSE TRANSCRIPTASE DOMAIN-CONTAINING PROTEIN"/>
    <property type="match status" value="1"/>
</dbReference>
<dbReference type="Proteomes" id="UP000257109">
    <property type="component" value="Unassembled WGS sequence"/>
</dbReference>